<sequence length="87" mass="10389">MSQAKFRIYWKSYYPERITEEYIKADNPCHALLLIRDKFFAEHSDDIYCAYVFSLQVRKEGCWADWTSENGLDITTLAEELELFTYS</sequence>
<evidence type="ECO:0000313" key="1">
    <source>
        <dbReference type="EMBL" id="UJG41614.1"/>
    </source>
</evidence>
<dbReference type="EMBL" id="CP084166">
    <property type="protein sequence ID" value="UJG41614.1"/>
    <property type="molecule type" value="Genomic_DNA"/>
</dbReference>
<name>A0A9Y1BNR7_9ARCH</name>
<dbReference type="AlphaFoldDB" id="A0A9Y1BNR7"/>
<organism evidence="1">
    <name type="scientific">Candidatus Heimdallarchaeum aukensis</name>
    <dbReference type="NCBI Taxonomy" id="2876573"/>
    <lineage>
        <taxon>Archaea</taxon>
        <taxon>Promethearchaeati</taxon>
        <taxon>Candidatus Heimdallarchaeota</taxon>
        <taxon>Candidatus Heimdallarchaeia (ex Rinke et al. 2021) (nom. nud.)</taxon>
        <taxon>Candidatus Heimdallarchaeales</taxon>
        <taxon>Candidatus Heimdallarchaeaceae</taxon>
        <taxon>Candidatus Heimdallarchaeum</taxon>
    </lineage>
</organism>
<reference evidence="1" key="1">
    <citation type="journal article" date="2022" name="Nat. Microbiol.">
        <title>Unique mobile elements and scalable gene flow at the prokaryote-eukaryote boundary revealed by circularized Asgard archaea genomes.</title>
        <authorList>
            <person name="Wu F."/>
            <person name="Speth D.R."/>
            <person name="Philosof A."/>
            <person name="Cremiere A."/>
            <person name="Narayanan A."/>
            <person name="Barco R.A."/>
            <person name="Connon S.A."/>
            <person name="Amend J.P."/>
            <person name="Antoshechkin I.A."/>
            <person name="Orphan V.J."/>
        </authorList>
    </citation>
    <scope>NUCLEOTIDE SEQUENCE</scope>
    <source>
        <strain evidence="1">PM71</strain>
    </source>
</reference>
<dbReference type="Proteomes" id="UP001201020">
    <property type="component" value="Chromosome"/>
</dbReference>
<gene>
    <name evidence="1" type="ORF">K9W45_03905</name>
</gene>
<protein>
    <submittedName>
        <fullName evidence="1">Uncharacterized protein</fullName>
    </submittedName>
</protein>
<accession>A0A9Y1BNR7</accession>
<proteinExistence type="predicted"/>